<accession>A0A6B9SSL8</accession>
<sequence>MVGVMITAEERAKLTKAAQNSIELELAKLTKLTLEEIDKWITYRAEKGEDHVRVNAIIIARNIIERNRSTLTPNEVQCSVINALRELGYSAFLTQALLHIEWSR</sequence>
<organism evidence="1 2">
    <name type="scientific">Acinetobacter phage vB_AbaM_Lazarus</name>
    <dbReference type="NCBI Taxonomy" id="2686289"/>
    <lineage>
        <taxon>Viruses</taxon>
        <taxon>Duplodnaviria</taxon>
        <taxon>Heunggongvirae</taxon>
        <taxon>Uroviricota</taxon>
        <taxon>Caudoviricetes</taxon>
        <taxon>Pantevenvirales</taxon>
        <taxon>Straboviridae</taxon>
        <taxon>Twarogvirinae</taxon>
        <taxon>Lazarusvirus</taxon>
        <taxon>Lazarusvirus lazarus</taxon>
    </lineage>
</organism>
<dbReference type="Proteomes" id="UP000464711">
    <property type="component" value="Segment"/>
</dbReference>
<protein>
    <submittedName>
        <fullName evidence="1">Uncharacterized protein</fullName>
    </submittedName>
</protein>
<dbReference type="EMBL" id="MN782535">
    <property type="protein sequence ID" value="QHJ74149.1"/>
    <property type="molecule type" value="Genomic_DNA"/>
</dbReference>
<gene>
    <name evidence="1" type="ORF">Lazarus_214</name>
</gene>
<name>A0A6B9SSL8_9CAUD</name>
<reference evidence="1 2" key="1">
    <citation type="submission" date="2019-12" db="EMBL/GenBank/DDBJ databases">
        <authorList>
            <person name="Shneider M.M."/>
            <person name="Evseev P.V."/>
            <person name="Timoshina O.Y."/>
            <person name="Mikhailova Y.V."/>
            <person name="Shelenkov A.A."/>
            <person name="Yanushevich Y."/>
            <person name="Shagin D.A."/>
            <person name="Popova A.V."/>
            <person name="Miroshnikov K.A."/>
        </authorList>
    </citation>
    <scope>NUCLEOTIDE SEQUENCE [LARGE SCALE GENOMIC DNA]</scope>
</reference>
<proteinExistence type="predicted"/>
<evidence type="ECO:0000313" key="1">
    <source>
        <dbReference type="EMBL" id="QHJ74149.1"/>
    </source>
</evidence>
<keyword evidence="2" id="KW-1185">Reference proteome</keyword>
<evidence type="ECO:0000313" key="2">
    <source>
        <dbReference type="Proteomes" id="UP000464711"/>
    </source>
</evidence>